<protein>
    <submittedName>
        <fullName evidence="1">Uncharacterized protein</fullName>
    </submittedName>
</protein>
<gene>
    <name evidence="1" type="ORF">EIP91_000799</name>
</gene>
<dbReference type="SUPFAM" id="SSF52058">
    <property type="entry name" value="L domain-like"/>
    <property type="match status" value="1"/>
</dbReference>
<accession>A0A4R0RLJ0</accession>
<sequence>MSSKAATAQSKRILIPHGVGYKPPSQAEASRPRTLFSWPKPRRPTAKQVIPQRKLPWILNLPVELFVQICLLVLDVHHPSHGYWFDELDSPWRCQTTLSLVCRRFREVITNAPVLWKDLMVHGKVPIWVRDLMLQRSAKVPLRVSVTVGHATDDYWDTNSKDSVGLAESSDDSDSNGTDDDTSNAALVVSTELYRMEVFHCCLAPGVSIAVERSGAPLLRDFRVQFGQLSRKNTIPFVLAESPLPRLERLSLSHALLEDVQAFARCTLRHLKLNRVQPLYAIVDFLYVLAALPGLEELDIRCILTTSPDLDGAPTITLARLRSLQIAEHVDSTAQVLNRLVFPPDVLLSCSFSVDASAFDIEDGPDDPEDTLLYAICSKLCGSGLTSALHLFQELTIRRVHFRDSGPSIIIRAENTSHSVAATASVSYHCFIDQALEHLLDIGSESFFPGLHTITIIGDDCRMQDHFPSSLFSPSPATANLRSLHLAKADFVWIPFAQSHQSLKKSHPADQLPLPRLEVLVLSQANLNLVSKIDDIGNVSATKEGLLASSVLTDMLRIRQEAGTPLRKLGIYDPSPALNVHDQNTLETALRSFVGVLDMKVPFDRDSLPWGSKFMAD</sequence>
<dbReference type="AlphaFoldDB" id="A0A4R0RLJ0"/>
<evidence type="ECO:0000313" key="1">
    <source>
        <dbReference type="EMBL" id="TCD66845.1"/>
    </source>
</evidence>
<reference evidence="1 2" key="1">
    <citation type="submission" date="2018-11" db="EMBL/GenBank/DDBJ databases">
        <title>Genome assembly of Steccherinum ochraceum LE-BIN_3174, the white-rot fungus of the Steccherinaceae family (The Residual Polyporoid clade, Polyporales, Basidiomycota).</title>
        <authorList>
            <person name="Fedorova T.V."/>
            <person name="Glazunova O.A."/>
            <person name="Landesman E.O."/>
            <person name="Moiseenko K.V."/>
            <person name="Psurtseva N.V."/>
            <person name="Savinova O.S."/>
            <person name="Shakhova N.V."/>
            <person name="Tyazhelova T.V."/>
            <person name="Vasina D.V."/>
        </authorList>
    </citation>
    <scope>NUCLEOTIDE SEQUENCE [LARGE SCALE GENOMIC DNA]</scope>
    <source>
        <strain evidence="1 2">LE-BIN_3174</strain>
    </source>
</reference>
<keyword evidence="2" id="KW-1185">Reference proteome</keyword>
<dbReference type="InterPro" id="IPR032675">
    <property type="entry name" value="LRR_dom_sf"/>
</dbReference>
<organism evidence="1 2">
    <name type="scientific">Steccherinum ochraceum</name>
    <dbReference type="NCBI Taxonomy" id="92696"/>
    <lineage>
        <taxon>Eukaryota</taxon>
        <taxon>Fungi</taxon>
        <taxon>Dikarya</taxon>
        <taxon>Basidiomycota</taxon>
        <taxon>Agaricomycotina</taxon>
        <taxon>Agaricomycetes</taxon>
        <taxon>Polyporales</taxon>
        <taxon>Steccherinaceae</taxon>
        <taxon>Steccherinum</taxon>
    </lineage>
</organism>
<evidence type="ECO:0000313" key="2">
    <source>
        <dbReference type="Proteomes" id="UP000292702"/>
    </source>
</evidence>
<dbReference type="Gene3D" id="3.80.10.10">
    <property type="entry name" value="Ribonuclease Inhibitor"/>
    <property type="match status" value="1"/>
</dbReference>
<dbReference type="EMBL" id="RWJN01000119">
    <property type="protein sequence ID" value="TCD66845.1"/>
    <property type="molecule type" value="Genomic_DNA"/>
</dbReference>
<name>A0A4R0RLJ0_9APHY</name>
<dbReference type="Proteomes" id="UP000292702">
    <property type="component" value="Unassembled WGS sequence"/>
</dbReference>
<dbReference type="SUPFAM" id="SSF81383">
    <property type="entry name" value="F-box domain"/>
    <property type="match status" value="1"/>
</dbReference>
<comment type="caution">
    <text evidence="1">The sequence shown here is derived from an EMBL/GenBank/DDBJ whole genome shotgun (WGS) entry which is preliminary data.</text>
</comment>
<proteinExistence type="predicted"/>
<dbReference type="InterPro" id="IPR036047">
    <property type="entry name" value="F-box-like_dom_sf"/>
</dbReference>